<evidence type="ECO:0000313" key="2">
    <source>
        <dbReference type="Proteomes" id="UP000243975"/>
    </source>
</evidence>
<sequence length="252" mass="28818">SHSVLSHRVLNRCWHQPSQPHVGYLANEVPVKQNVSRFEITVHNWLGFGLMEEQQAATDLSHNLPSFHLTYTRILNTRILDTLQEAEPYEDAECNTTLRPLAETAIDLELHRQPVCGLNDTCRPARNLLLRSYEWPRSIPLLLRSRQSCTFYIGKKTLNLRCSPMILAAHFSQQQLFSGIQVPQFFERLQPPPLPSLFLLFLSQQILQLHVKEASWDTFCFAVRASLHAELYISMVFVSSSFSLLISASTSS</sequence>
<gene>
    <name evidence="1" type="ORF">Ccrd_002340</name>
</gene>
<dbReference type="Proteomes" id="UP000243975">
    <property type="component" value="Unassembled WGS sequence"/>
</dbReference>
<name>A0A103XRN3_CYNCS</name>
<feature type="non-terminal residue" evidence="1">
    <location>
        <position position="1"/>
    </location>
</feature>
<keyword evidence="2" id="KW-1185">Reference proteome</keyword>
<accession>A0A103XRN3</accession>
<evidence type="ECO:0000313" key="1">
    <source>
        <dbReference type="EMBL" id="KVH95630.1"/>
    </source>
</evidence>
<comment type="caution">
    <text evidence="1">The sequence shown here is derived from an EMBL/GenBank/DDBJ whole genome shotgun (WGS) entry which is preliminary data.</text>
</comment>
<feature type="non-terminal residue" evidence="1">
    <location>
        <position position="252"/>
    </location>
</feature>
<reference evidence="1 2" key="1">
    <citation type="journal article" date="2016" name="Sci. Rep.">
        <title>The genome sequence of the outbreeding globe artichoke constructed de novo incorporating a phase-aware low-pass sequencing strategy of F1 progeny.</title>
        <authorList>
            <person name="Scaglione D."/>
            <person name="Reyes-Chin-Wo S."/>
            <person name="Acquadro A."/>
            <person name="Froenicke L."/>
            <person name="Portis E."/>
            <person name="Beitel C."/>
            <person name="Tirone M."/>
            <person name="Mauro R."/>
            <person name="Lo Monaco A."/>
            <person name="Mauromicale G."/>
            <person name="Faccioli P."/>
            <person name="Cattivelli L."/>
            <person name="Rieseberg L."/>
            <person name="Michelmore R."/>
            <person name="Lanteri S."/>
        </authorList>
    </citation>
    <scope>NUCLEOTIDE SEQUENCE [LARGE SCALE GENOMIC DNA]</scope>
    <source>
        <strain evidence="1">2C</strain>
    </source>
</reference>
<proteinExistence type="predicted"/>
<dbReference type="Gramene" id="KVH95630">
    <property type="protein sequence ID" value="KVH95630"/>
    <property type="gene ID" value="Ccrd_002340"/>
</dbReference>
<dbReference type="EMBL" id="LEKV01004381">
    <property type="protein sequence ID" value="KVH95630.1"/>
    <property type="molecule type" value="Genomic_DNA"/>
</dbReference>
<organism evidence="1 2">
    <name type="scientific">Cynara cardunculus var. scolymus</name>
    <name type="common">Globe artichoke</name>
    <name type="synonym">Cynara scolymus</name>
    <dbReference type="NCBI Taxonomy" id="59895"/>
    <lineage>
        <taxon>Eukaryota</taxon>
        <taxon>Viridiplantae</taxon>
        <taxon>Streptophyta</taxon>
        <taxon>Embryophyta</taxon>
        <taxon>Tracheophyta</taxon>
        <taxon>Spermatophyta</taxon>
        <taxon>Magnoliopsida</taxon>
        <taxon>eudicotyledons</taxon>
        <taxon>Gunneridae</taxon>
        <taxon>Pentapetalae</taxon>
        <taxon>asterids</taxon>
        <taxon>campanulids</taxon>
        <taxon>Asterales</taxon>
        <taxon>Asteraceae</taxon>
        <taxon>Carduoideae</taxon>
        <taxon>Cardueae</taxon>
        <taxon>Carduinae</taxon>
        <taxon>Cynara</taxon>
    </lineage>
</organism>
<dbReference type="AlphaFoldDB" id="A0A103XRN3"/>
<protein>
    <submittedName>
        <fullName evidence="1">Uncharacterized protein</fullName>
    </submittedName>
</protein>